<keyword evidence="1" id="KW-0812">Transmembrane</keyword>
<dbReference type="EMBL" id="MU167375">
    <property type="protein sequence ID" value="KAG0141696.1"/>
    <property type="molecule type" value="Genomic_DNA"/>
</dbReference>
<accession>A0A9P6T7A1</accession>
<protein>
    <submittedName>
        <fullName evidence="2">Uncharacterized protein</fullName>
    </submittedName>
</protein>
<dbReference type="AlphaFoldDB" id="A0A9P6T7A1"/>
<evidence type="ECO:0000313" key="2">
    <source>
        <dbReference type="EMBL" id="KAG0141696.1"/>
    </source>
</evidence>
<comment type="caution">
    <text evidence="2">The sequence shown here is derived from an EMBL/GenBank/DDBJ whole genome shotgun (WGS) entry which is preliminary data.</text>
</comment>
<dbReference type="Proteomes" id="UP000886653">
    <property type="component" value="Unassembled WGS sequence"/>
</dbReference>
<keyword evidence="3" id="KW-1185">Reference proteome</keyword>
<evidence type="ECO:0000256" key="1">
    <source>
        <dbReference type="SAM" id="Phobius"/>
    </source>
</evidence>
<reference evidence="2" key="1">
    <citation type="submission" date="2013-11" db="EMBL/GenBank/DDBJ databases">
        <title>Genome sequence of the fusiform rust pathogen reveals effectors for host alternation and coevolution with pine.</title>
        <authorList>
            <consortium name="DOE Joint Genome Institute"/>
            <person name="Smith K."/>
            <person name="Pendleton A."/>
            <person name="Kubisiak T."/>
            <person name="Anderson C."/>
            <person name="Salamov A."/>
            <person name="Aerts A."/>
            <person name="Riley R."/>
            <person name="Clum A."/>
            <person name="Lindquist E."/>
            <person name="Ence D."/>
            <person name="Campbell M."/>
            <person name="Kronenberg Z."/>
            <person name="Feau N."/>
            <person name="Dhillon B."/>
            <person name="Hamelin R."/>
            <person name="Burleigh J."/>
            <person name="Smith J."/>
            <person name="Yandell M."/>
            <person name="Nelson C."/>
            <person name="Grigoriev I."/>
            <person name="Davis J."/>
        </authorList>
    </citation>
    <scope>NUCLEOTIDE SEQUENCE</scope>
    <source>
        <strain evidence="2">G11</strain>
    </source>
</reference>
<keyword evidence="1" id="KW-1133">Transmembrane helix</keyword>
<feature type="transmembrane region" description="Helical" evidence="1">
    <location>
        <begin position="30"/>
        <end position="56"/>
    </location>
</feature>
<proteinExistence type="predicted"/>
<keyword evidence="1" id="KW-0472">Membrane</keyword>
<name>A0A9P6T7A1_9BASI</name>
<gene>
    <name evidence="2" type="ORF">CROQUDRAFT_272302</name>
</gene>
<evidence type="ECO:0000313" key="3">
    <source>
        <dbReference type="Proteomes" id="UP000886653"/>
    </source>
</evidence>
<sequence length="57" mass="6222">MDDTYGSHTQFVSYFSSAANGMTNSLSPSIYLMTLFLASNVFFDASFTLSGLSLAYM</sequence>
<organism evidence="2 3">
    <name type="scientific">Cronartium quercuum f. sp. fusiforme G11</name>
    <dbReference type="NCBI Taxonomy" id="708437"/>
    <lineage>
        <taxon>Eukaryota</taxon>
        <taxon>Fungi</taxon>
        <taxon>Dikarya</taxon>
        <taxon>Basidiomycota</taxon>
        <taxon>Pucciniomycotina</taxon>
        <taxon>Pucciniomycetes</taxon>
        <taxon>Pucciniales</taxon>
        <taxon>Coleosporiaceae</taxon>
        <taxon>Cronartium</taxon>
    </lineage>
</organism>